<keyword evidence="2" id="KW-0808">Transferase</keyword>
<evidence type="ECO:0000256" key="4">
    <source>
        <dbReference type="RuleBase" id="RU003494"/>
    </source>
</evidence>
<evidence type="ECO:0000313" key="8">
    <source>
        <dbReference type="Proteomes" id="UP000789831"/>
    </source>
</evidence>
<dbReference type="EMBL" id="CAJVPL010002077">
    <property type="protein sequence ID" value="CAG8598471.1"/>
    <property type="molecule type" value="Genomic_DNA"/>
</dbReference>
<evidence type="ECO:0000259" key="6">
    <source>
        <dbReference type="PROSITE" id="PS50405"/>
    </source>
</evidence>
<dbReference type="PANTHER" id="PTHR43900:SF3">
    <property type="entry name" value="GLUTATHIONE S-TRANSFERASE RHO"/>
    <property type="match status" value="1"/>
</dbReference>
<dbReference type="Gene3D" id="1.20.1050.10">
    <property type="match status" value="1"/>
</dbReference>
<reference evidence="7" key="1">
    <citation type="submission" date="2021-06" db="EMBL/GenBank/DDBJ databases">
        <authorList>
            <person name="Kallberg Y."/>
            <person name="Tangrot J."/>
            <person name="Rosling A."/>
        </authorList>
    </citation>
    <scope>NUCLEOTIDE SEQUENCE</scope>
    <source>
        <strain evidence="7">MT106</strain>
    </source>
</reference>
<dbReference type="InterPro" id="IPR036282">
    <property type="entry name" value="Glutathione-S-Trfase_C_sf"/>
</dbReference>
<comment type="similarity">
    <text evidence="4">Belongs to the GST superfamily.</text>
</comment>
<dbReference type="SUPFAM" id="SSF52833">
    <property type="entry name" value="Thioredoxin-like"/>
    <property type="match status" value="1"/>
</dbReference>
<feature type="domain" description="GST C-terminal" evidence="6">
    <location>
        <begin position="86"/>
        <end position="206"/>
    </location>
</feature>
<dbReference type="PANTHER" id="PTHR43900">
    <property type="entry name" value="GLUTATHIONE S-TRANSFERASE RHO"/>
    <property type="match status" value="1"/>
</dbReference>
<comment type="catalytic activity">
    <reaction evidence="3">
        <text>RX + glutathione = an S-substituted glutathione + a halide anion + H(+)</text>
        <dbReference type="Rhea" id="RHEA:16437"/>
        <dbReference type="ChEBI" id="CHEBI:15378"/>
        <dbReference type="ChEBI" id="CHEBI:16042"/>
        <dbReference type="ChEBI" id="CHEBI:17792"/>
        <dbReference type="ChEBI" id="CHEBI:57925"/>
        <dbReference type="ChEBI" id="CHEBI:90779"/>
        <dbReference type="EC" id="2.5.1.18"/>
    </reaction>
</comment>
<dbReference type="SFLD" id="SFLDS00019">
    <property type="entry name" value="Glutathione_Transferase_(cytos"/>
    <property type="match status" value="1"/>
</dbReference>
<evidence type="ECO:0000313" key="7">
    <source>
        <dbReference type="EMBL" id="CAG8598471.1"/>
    </source>
</evidence>
<dbReference type="SUPFAM" id="SSF47616">
    <property type="entry name" value="GST C-terminal domain-like"/>
    <property type="match status" value="1"/>
</dbReference>
<dbReference type="GO" id="GO:0006749">
    <property type="term" value="P:glutathione metabolic process"/>
    <property type="evidence" value="ECO:0007669"/>
    <property type="project" value="TreeGrafter"/>
</dbReference>
<evidence type="ECO:0000256" key="1">
    <source>
        <dbReference type="ARBA" id="ARBA00012452"/>
    </source>
</evidence>
<dbReference type="PROSITE" id="PS50404">
    <property type="entry name" value="GST_NTER"/>
    <property type="match status" value="1"/>
</dbReference>
<evidence type="ECO:0000256" key="2">
    <source>
        <dbReference type="ARBA" id="ARBA00022679"/>
    </source>
</evidence>
<feature type="domain" description="GST N-terminal" evidence="5">
    <location>
        <begin position="1"/>
        <end position="82"/>
    </location>
</feature>
<dbReference type="InterPro" id="IPR010987">
    <property type="entry name" value="Glutathione-S-Trfase_C-like"/>
</dbReference>
<dbReference type="InterPro" id="IPR040079">
    <property type="entry name" value="Glutathione_S-Trfase"/>
</dbReference>
<dbReference type="AlphaFoldDB" id="A0A9N9GDD2"/>
<dbReference type="GO" id="GO:0005737">
    <property type="term" value="C:cytoplasm"/>
    <property type="evidence" value="ECO:0007669"/>
    <property type="project" value="TreeGrafter"/>
</dbReference>
<dbReference type="GO" id="GO:0043295">
    <property type="term" value="F:glutathione binding"/>
    <property type="evidence" value="ECO:0007669"/>
    <property type="project" value="TreeGrafter"/>
</dbReference>
<evidence type="ECO:0000256" key="3">
    <source>
        <dbReference type="ARBA" id="ARBA00047960"/>
    </source>
</evidence>
<accession>A0A9N9GDD2</accession>
<dbReference type="Pfam" id="PF02798">
    <property type="entry name" value="GST_N"/>
    <property type="match status" value="1"/>
</dbReference>
<keyword evidence="8" id="KW-1185">Reference proteome</keyword>
<dbReference type="Gene3D" id="3.40.30.10">
    <property type="entry name" value="Glutaredoxin"/>
    <property type="match status" value="1"/>
</dbReference>
<dbReference type="InterPro" id="IPR004045">
    <property type="entry name" value="Glutathione_S-Trfase_N"/>
</dbReference>
<dbReference type="InterPro" id="IPR004046">
    <property type="entry name" value="GST_C"/>
</dbReference>
<proteinExistence type="inferred from homology"/>
<dbReference type="SFLD" id="SFLDG00358">
    <property type="entry name" value="Main_(cytGST)"/>
    <property type="match status" value="1"/>
</dbReference>
<organism evidence="7 8">
    <name type="scientific">Ambispora gerdemannii</name>
    <dbReference type="NCBI Taxonomy" id="144530"/>
    <lineage>
        <taxon>Eukaryota</taxon>
        <taxon>Fungi</taxon>
        <taxon>Fungi incertae sedis</taxon>
        <taxon>Mucoromycota</taxon>
        <taxon>Glomeromycotina</taxon>
        <taxon>Glomeromycetes</taxon>
        <taxon>Archaeosporales</taxon>
        <taxon>Ambisporaceae</taxon>
        <taxon>Ambispora</taxon>
    </lineage>
</organism>
<comment type="caution">
    <text evidence="7">The sequence shown here is derived from an EMBL/GenBank/DDBJ whole genome shotgun (WGS) entry which is preliminary data.</text>
</comment>
<dbReference type="InterPro" id="IPR036249">
    <property type="entry name" value="Thioredoxin-like_sf"/>
</dbReference>
<protein>
    <recommendedName>
        <fullName evidence="1">glutathione transferase</fullName>
        <ecNumber evidence="1">2.5.1.18</ecNumber>
    </recommendedName>
</protein>
<name>A0A9N9GDD2_9GLOM</name>
<evidence type="ECO:0000259" key="5">
    <source>
        <dbReference type="PROSITE" id="PS50404"/>
    </source>
</evidence>
<dbReference type="OrthoDB" id="249703at2759"/>
<dbReference type="Proteomes" id="UP000789831">
    <property type="component" value="Unassembled WGS sequence"/>
</dbReference>
<dbReference type="PROSITE" id="PS50405">
    <property type="entry name" value="GST_CTER"/>
    <property type="match status" value="1"/>
</dbReference>
<dbReference type="EC" id="2.5.1.18" evidence="1"/>
<sequence length="206" mass="23652">MTIKITGALKSTCTQRVVTVLHELGLEFELDQPTNFASLKSPEYLRDKHPFGRIPVLNEDGYQIFESRAIIRYLVSKQKSSLAPTDPQKLGILEQFLSIEYSYFNPPFSSLVDEKVFKPLFGRGDPDPVKVVELTKKADDVLDVYEKLLVGKDYLTGEYSIADIIHLPYLHYAIQVDYDLGDRPNVKRWWKNISEKPSWKKVITQG</sequence>
<gene>
    <name evidence="7" type="ORF">AGERDE_LOCUS8975</name>
</gene>
<dbReference type="GO" id="GO:0004364">
    <property type="term" value="F:glutathione transferase activity"/>
    <property type="evidence" value="ECO:0007669"/>
    <property type="project" value="UniProtKB-EC"/>
</dbReference>
<dbReference type="Pfam" id="PF00043">
    <property type="entry name" value="GST_C"/>
    <property type="match status" value="1"/>
</dbReference>